<reference evidence="2 3" key="1">
    <citation type="submission" date="2018-06" db="EMBL/GenBank/DDBJ databases">
        <authorList>
            <consortium name="Pathogen Informatics"/>
            <person name="Doyle S."/>
        </authorList>
    </citation>
    <scope>NUCLEOTIDE SEQUENCE [LARGE SCALE GENOMIC DNA]</scope>
    <source>
        <strain evidence="2 3">NCTC13163</strain>
    </source>
</reference>
<dbReference type="Gene3D" id="3.30.70.100">
    <property type="match status" value="1"/>
</dbReference>
<dbReference type="Pfam" id="PF03992">
    <property type="entry name" value="ABM"/>
    <property type="match status" value="1"/>
</dbReference>
<dbReference type="RefSeq" id="WP_024372439.1">
    <property type="nucleotide sequence ID" value="NZ_UGGP01000001.1"/>
</dbReference>
<feature type="domain" description="ABM" evidence="1">
    <location>
        <begin position="3"/>
        <end position="91"/>
    </location>
</feature>
<dbReference type="EC" id="1.-.-.-" evidence="2"/>
<dbReference type="InterPro" id="IPR050744">
    <property type="entry name" value="AI-2_Isomerase_LsrG"/>
</dbReference>
<dbReference type="PANTHER" id="PTHR33336:SF3">
    <property type="entry name" value="ABM DOMAIN-CONTAINING PROTEIN"/>
    <property type="match status" value="1"/>
</dbReference>
<dbReference type="GO" id="GO:0004497">
    <property type="term" value="F:monooxygenase activity"/>
    <property type="evidence" value="ECO:0007669"/>
    <property type="project" value="UniProtKB-KW"/>
</dbReference>
<gene>
    <name evidence="2" type="primary">ycnE_1</name>
    <name evidence="2" type="ORF">NCTC13163_00198</name>
</gene>
<dbReference type="OrthoDB" id="9806189at2"/>
<name>A0A377FPU8_9BACL</name>
<dbReference type="GO" id="GO:0005829">
    <property type="term" value="C:cytosol"/>
    <property type="evidence" value="ECO:0007669"/>
    <property type="project" value="TreeGrafter"/>
</dbReference>
<evidence type="ECO:0000313" key="2">
    <source>
        <dbReference type="EMBL" id="STO06859.1"/>
    </source>
</evidence>
<evidence type="ECO:0000259" key="1">
    <source>
        <dbReference type="PROSITE" id="PS51725"/>
    </source>
</evidence>
<organism evidence="2 3">
    <name type="scientific">Exiguobacterium aurantiacum</name>
    <dbReference type="NCBI Taxonomy" id="33987"/>
    <lineage>
        <taxon>Bacteria</taxon>
        <taxon>Bacillati</taxon>
        <taxon>Bacillota</taxon>
        <taxon>Bacilli</taxon>
        <taxon>Bacillales</taxon>
        <taxon>Bacillales Family XII. Incertae Sedis</taxon>
        <taxon>Exiguobacterium</taxon>
    </lineage>
</organism>
<accession>A0A377FPU8</accession>
<dbReference type="Proteomes" id="UP000254060">
    <property type="component" value="Unassembled WGS sequence"/>
</dbReference>
<evidence type="ECO:0000313" key="3">
    <source>
        <dbReference type="Proteomes" id="UP000254060"/>
    </source>
</evidence>
<dbReference type="PANTHER" id="PTHR33336">
    <property type="entry name" value="QUINOL MONOOXYGENASE YGIN-RELATED"/>
    <property type="match status" value="1"/>
</dbReference>
<dbReference type="PROSITE" id="PS51725">
    <property type="entry name" value="ABM"/>
    <property type="match status" value="1"/>
</dbReference>
<protein>
    <submittedName>
        <fullName evidence="2">Monooxygenase ycnE</fullName>
        <ecNumber evidence="2">1.-.-.-</ecNumber>
    </submittedName>
</protein>
<sequence length="94" mass="10804">MEITITAILKAHPGKEEALQQALDAVIPPSRQEEGCLTYVLHESIDEPGTFVFYEKYRDEAALDAHINSDHYQAYRKQAETLLAVRDVYRLREI</sequence>
<dbReference type="InterPro" id="IPR007138">
    <property type="entry name" value="ABM_dom"/>
</dbReference>
<keyword evidence="2" id="KW-0560">Oxidoreductase</keyword>
<dbReference type="EMBL" id="UGGP01000001">
    <property type="protein sequence ID" value="STO06859.1"/>
    <property type="molecule type" value="Genomic_DNA"/>
</dbReference>
<dbReference type="SUPFAM" id="SSF54909">
    <property type="entry name" value="Dimeric alpha+beta barrel"/>
    <property type="match status" value="1"/>
</dbReference>
<dbReference type="AlphaFoldDB" id="A0A377FPU8"/>
<dbReference type="STRING" id="1397694.GCA_000702585_00719"/>
<proteinExistence type="predicted"/>
<keyword evidence="2" id="KW-0503">Monooxygenase</keyword>
<dbReference type="InterPro" id="IPR011008">
    <property type="entry name" value="Dimeric_a/b-barrel"/>
</dbReference>